<dbReference type="InterPro" id="IPR025758">
    <property type="entry name" value="Fic/DOC_N"/>
</dbReference>
<reference evidence="2 3" key="1">
    <citation type="submission" date="2018-02" db="EMBL/GenBank/DDBJ databases">
        <title>Bacteriophage NCPPB3778 and a type I-E CRISPR drive the evolution of the US Biological Select Agent, Rathayibacter toxicus.</title>
        <authorList>
            <person name="Davis E.W.II."/>
            <person name="Tabima J.F."/>
            <person name="Weisberg A.J."/>
            <person name="Lopes L.D."/>
            <person name="Wiseman M.S."/>
            <person name="Wiseman M.S."/>
            <person name="Pupko T."/>
            <person name="Belcher M.S."/>
            <person name="Sechler A.J."/>
            <person name="Tancos M.A."/>
            <person name="Schroeder B.K."/>
            <person name="Murray T.D."/>
            <person name="Luster D.G."/>
            <person name="Schneider W.L."/>
            <person name="Rogers E."/>
            <person name="Andreote F.D."/>
            <person name="Grunwald N.J."/>
            <person name="Putnam M.L."/>
            <person name="Chang J.H."/>
        </authorList>
    </citation>
    <scope>NUCLEOTIDE SEQUENCE [LARGE SCALE GENOMIC DNA]</scope>
    <source>
        <strain evidence="2 3">AY1D6</strain>
    </source>
</reference>
<protein>
    <submittedName>
        <fullName evidence="2">Addiction module protein</fullName>
    </submittedName>
</protein>
<evidence type="ECO:0000259" key="1">
    <source>
        <dbReference type="Pfam" id="PF13784"/>
    </source>
</evidence>
<name>A0ABX5A7C8_RATRA</name>
<dbReference type="Pfam" id="PF13784">
    <property type="entry name" value="Fic_N"/>
    <property type="match status" value="1"/>
</dbReference>
<proteinExistence type="predicted"/>
<feature type="non-terminal residue" evidence="2">
    <location>
        <position position="45"/>
    </location>
</feature>
<keyword evidence="3" id="KW-1185">Reference proteome</keyword>
<comment type="caution">
    <text evidence="2">The sequence shown here is derived from an EMBL/GenBank/DDBJ whole genome shotgun (WGS) entry which is preliminary data.</text>
</comment>
<dbReference type="RefSeq" id="WP_276527199.1">
    <property type="nucleotide sequence ID" value="NZ_PSVT01000095.1"/>
</dbReference>
<evidence type="ECO:0000313" key="2">
    <source>
        <dbReference type="EMBL" id="PPH69987.1"/>
    </source>
</evidence>
<feature type="domain" description="Fic/DOC N-terminal" evidence="1">
    <location>
        <begin position="1"/>
        <end position="44"/>
    </location>
</feature>
<dbReference type="EMBL" id="PSVT01000095">
    <property type="protein sequence ID" value="PPH69987.1"/>
    <property type="molecule type" value="Genomic_DNA"/>
</dbReference>
<sequence length="45" mass="4850">MLSSLPNPAVLVNSIQLLEAQASSEIENIVTTSDELFRFADDEAA</sequence>
<organism evidence="2 3">
    <name type="scientific">Rathayibacter rathayi</name>
    <name type="common">Corynebacterium rathayi</name>
    <dbReference type="NCBI Taxonomy" id="33887"/>
    <lineage>
        <taxon>Bacteria</taxon>
        <taxon>Bacillati</taxon>
        <taxon>Actinomycetota</taxon>
        <taxon>Actinomycetes</taxon>
        <taxon>Micrococcales</taxon>
        <taxon>Microbacteriaceae</taxon>
        <taxon>Rathayibacter</taxon>
    </lineage>
</organism>
<gene>
    <name evidence="2" type="ORF">C5C40_16205</name>
</gene>
<accession>A0ABX5A7C8</accession>
<dbReference type="Proteomes" id="UP000239698">
    <property type="component" value="Unassembled WGS sequence"/>
</dbReference>
<evidence type="ECO:0000313" key="3">
    <source>
        <dbReference type="Proteomes" id="UP000239698"/>
    </source>
</evidence>